<dbReference type="EMBL" id="JASSZA010000010">
    <property type="protein sequence ID" value="KAK2100167.1"/>
    <property type="molecule type" value="Genomic_DNA"/>
</dbReference>
<name>A0ABQ9USZ0_SAGOE</name>
<protein>
    <submittedName>
        <fullName evidence="1">N-terminal kinase-like protein</fullName>
    </submittedName>
</protein>
<reference evidence="1 2" key="1">
    <citation type="submission" date="2023-05" db="EMBL/GenBank/DDBJ databases">
        <title>B98-5 Cell Line De Novo Hybrid Assembly: An Optical Mapping Approach.</title>
        <authorList>
            <person name="Kananen K."/>
            <person name="Auerbach J.A."/>
            <person name="Kautto E."/>
            <person name="Blachly J.S."/>
        </authorList>
    </citation>
    <scope>NUCLEOTIDE SEQUENCE [LARGE SCALE GENOMIC DNA]</scope>
    <source>
        <strain evidence="1">B95-8</strain>
        <tissue evidence="1">Cell line</tissue>
    </source>
</reference>
<evidence type="ECO:0000313" key="1">
    <source>
        <dbReference type="EMBL" id="KAK2100167.1"/>
    </source>
</evidence>
<dbReference type="PANTHER" id="PTHR12984">
    <property type="entry name" value="SCY1-RELATED S/T PROTEIN KINASE-LIKE"/>
    <property type="match status" value="1"/>
</dbReference>
<sequence>MWFFARDPVRDFPFELIPELPEGGPPGPWALHRGRKKATGNPVSIFVYDVKPGAEEQTQVAKAAFKRLKTLRHPNILAYIDGLETEKCLHVVTEAVTPLGMYLKARVEAGDLKELEISWGLHQIVVLGRDGSFCPQKALSFLVNDCSLIHNNVCMAAVFVDRAGEWKLGGLDYMYSAQGIGGGPPRKGIPELEQYDPPELADSSDRVVREKWWVTGGSMPQPALSWRPLQPQDP</sequence>
<gene>
    <name evidence="1" type="primary">SCYL1_3</name>
    <name evidence="1" type="ORF">P7K49_021515</name>
</gene>
<dbReference type="InterPro" id="IPR011009">
    <property type="entry name" value="Kinase-like_dom_sf"/>
</dbReference>
<accession>A0ABQ9USZ0</accession>
<organism evidence="1 2">
    <name type="scientific">Saguinus oedipus</name>
    <name type="common">Cotton-top tamarin</name>
    <name type="synonym">Oedipomidas oedipus</name>
    <dbReference type="NCBI Taxonomy" id="9490"/>
    <lineage>
        <taxon>Eukaryota</taxon>
        <taxon>Metazoa</taxon>
        <taxon>Chordata</taxon>
        <taxon>Craniata</taxon>
        <taxon>Vertebrata</taxon>
        <taxon>Euteleostomi</taxon>
        <taxon>Mammalia</taxon>
        <taxon>Eutheria</taxon>
        <taxon>Euarchontoglires</taxon>
        <taxon>Primates</taxon>
        <taxon>Haplorrhini</taxon>
        <taxon>Platyrrhini</taxon>
        <taxon>Cebidae</taxon>
        <taxon>Callitrichinae</taxon>
        <taxon>Saguinus</taxon>
    </lineage>
</organism>
<dbReference type="Gene3D" id="1.10.510.10">
    <property type="entry name" value="Transferase(Phosphotransferase) domain 1"/>
    <property type="match status" value="1"/>
</dbReference>
<dbReference type="PANTHER" id="PTHR12984:SF3">
    <property type="entry name" value="N-TERMINAL KINASE-LIKE PROTEIN"/>
    <property type="match status" value="1"/>
</dbReference>
<dbReference type="InterPro" id="IPR051177">
    <property type="entry name" value="CIK-Related_Protein"/>
</dbReference>
<comment type="caution">
    <text evidence="1">The sequence shown here is derived from an EMBL/GenBank/DDBJ whole genome shotgun (WGS) entry which is preliminary data.</text>
</comment>
<evidence type="ECO:0000313" key="2">
    <source>
        <dbReference type="Proteomes" id="UP001266305"/>
    </source>
</evidence>
<dbReference type="Proteomes" id="UP001266305">
    <property type="component" value="Unassembled WGS sequence"/>
</dbReference>
<dbReference type="SUPFAM" id="SSF56112">
    <property type="entry name" value="Protein kinase-like (PK-like)"/>
    <property type="match status" value="1"/>
</dbReference>
<proteinExistence type="predicted"/>
<keyword evidence="2" id="KW-1185">Reference proteome</keyword>
<dbReference type="Gene3D" id="3.30.200.20">
    <property type="entry name" value="Phosphorylase Kinase, domain 1"/>
    <property type="match status" value="1"/>
</dbReference>